<keyword evidence="3" id="KW-1133">Transmembrane helix</keyword>
<proteinExistence type="predicted"/>
<dbReference type="GO" id="GO:0020037">
    <property type="term" value="F:heme binding"/>
    <property type="evidence" value="ECO:0007669"/>
    <property type="project" value="InterPro"/>
</dbReference>
<dbReference type="GO" id="GO:0017004">
    <property type="term" value="P:cytochrome complex assembly"/>
    <property type="evidence" value="ECO:0007669"/>
    <property type="project" value="InterPro"/>
</dbReference>
<dbReference type="EMBL" id="UINC01010921">
    <property type="protein sequence ID" value="SVA48397.1"/>
    <property type="molecule type" value="Genomic_DNA"/>
</dbReference>
<feature type="non-terminal residue" evidence="4">
    <location>
        <position position="111"/>
    </location>
</feature>
<reference evidence="4" key="1">
    <citation type="submission" date="2018-05" db="EMBL/GenBank/DDBJ databases">
        <authorList>
            <person name="Lanie J.A."/>
            <person name="Ng W.-L."/>
            <person name="Kazmierczak K.M."/>
            <person name="Andrzejewski T.M."/>
            <person name="Davidsen T.M."/>
            <person name="Wayne K.J."/>
            <person name="Tettelin H."/>
            <person name="Glass J.I."/>
            <person name="Rusch D."/>
            <person name="Podicherti R."/>
            <person name="Tsui H.-C.T."/>
            <person name="Winkler M.E."/>
        </authorList>
    </citation>
    <scope>NUCLEOTIDE SEQUENCE</scope>
</reference>
<dbReference type="AlphaFoldDB" id="A0A381W8X5"/>
<dbReference type="InterPro" id="IPR036127">
    <property type="entry name" value="CcmE-like_sf"/>
</dbReference>
<protein>
    <recommendedName>
        <fullName evidence="5">Cytochrome c-type biogenesis protein CcmE</fullName>
    </recommendedName>
</protein>
<evidence type="ECO:0000256" key="2">
    <source>
        <dbReference type="ARBA" id="ARBA00023136"/>
    </source>
</evidence>
<name>A0A381W8X5_9ZZZZ</name>
<comment type="subcellular location">
    <subcellularLocation>
        <location evidence="1">Membrane</location>
    </subcellularLocation>
</comment>
<evidence type="ECO:0000313" key="4">
    <source>
        <dbReference type="EMBL" id="SVA48397.1"/>
    </source>
</evidence>
<dbReference type="Gene3D" id="2.40.50.140">
    <property type="entry name" value="Nucleic acid-binding proteins"/>
    <property type="match status" value="1"/>
</dbReference>
<accession>A0A381W8X5</accession>
<dbReference type="SUPFAM" id="SSF82093">
    <property type="entry name" value="Heme chaperone CcmE"/>
    <property type="match status" value="1"/>
</dbReference>
<feature type="non-terminal residue" evidence="4">
    <location>
        <position position="1"/>
    </location>
</feature>
<sequence>VDQENDQGSLESSIPNNQGLLTANRGKFLIAAIVLISSLVYFAFMAFQSATVYYYTVGEMNSQASTPEGRIVRVSGKLVPDSFHRSEGSTVAHFSLTDGESIMSAMHKKIL</sequence>
<organism evidence="4">
    <name type="scientific">marine metagenome</name>
    <dbReference type="NCBI Taxonomy" id="408172"/>
    <lineage>
        <taxon>unclassified sequences</taxon>
        <taxon>metagenomes</taxon>
        <taxon>ecological metagenomes</taxon>
    </lineage>
</organism>
<evidence type="ECO:0000256" key="3">
    <source>
        <dbReference type="SAM" id="Phobius"/>
    </source>
</evidence>
<dbReference type="GO" id="GO:0005886">
    <property type="term" value="C:plasma membrane"/>
    <property type="evidence" value="ECO:0007669"/>
    <property type="project" value="InterPro"/>
</dbReference>
<feature type="transmembrane region" description="Helical" evidence="3">
    <location>
        <begin position="28"/>
        <end position="55"/>
    </location>
</feature>
<dbReference type="GO" id="GO:0017003">
    <property type="term" value="P:protein-heme linkage"/>
    <property type="evidence" value="ECO:0007669"/>
    <property type="project" value="InterPro"/>
</dbReference>
<keyword evidence="2 3" id="KW-0472">Membrane</keyword>
<evidence type="ECO:0008006" key="5">
    <source>
        <dbReference type="Google" id="ProtNLM"/>
    </source>
</evidence>
<gene>
    <name evidence="4" type="ORF">METZ01_LOCUS101251</name>
</gene>
<evidence type="ECO:0000256" key="1">
    <source>
        <dbReference type="ARBA" id="ARBA00004370"/>
    </source>
</evidence>
<dbReference type="InterPro" id="IPR004329">
    <property type="entry name" value="CcmE"/>
</dbReference>
<dbReference type="Pfam" id="PF03100">
    <property type="entry name" value="CcmE"/>
    <property type="match status" value="1"/>
</dbReference>
<dbReference type="InterPro" id="IPR012340">
    <property type="entry name" value="NA-bd_OB-fold"/>
</dbReference>
<keyword evidence="3" id="KW-0812">Transmembrane</keyword>